<accession>C5CH85</accession>
<dbReference type="InterPro" id="IPR011579">
    <property type="entry name" value="ATPase_dom"/>
</dbReference>
<dbReference type="HOGENOM" id="CLU_041137_3_0_0"/>
<dbReference type="SUPFAM" id="SSF52540">
    <property type="entry name" value="P-loop containing nucleoside triphosphate hydrolases"/>
    <property type="match status" value="1"/>
</dbReference>
<reference evidence="3 4" key="1">
    <citation type="submission" date="2009-06" db="EMBL/GenBank/DDBJ databases">
        <title>Complete sequence of Thermotogales bacterium TBF 19.5.1.</title>
        <authorList>
            <consortium name="US DOE Joint Genome Institute"/>
            <person name="Lucas S."/>
            <person name="Copeland A."/>
            <person name="Lapidus A."/>
            <person name="Glavina del Rio T."/>
            <person name="Tice H."/>
            <person name="Bruce D."/>
            <person name="Goodwin L."/>
            <person name="Pitluck S."/>
            <person name="Chertkov O."/>
            <person name="Brettin T."/>
            <person name="Detter J.C."/>
            <person name="Han C."/>
            <person name="Schmutz J."/>
            <person name="Larimer F."/>
            <person name="Land M."/>
            <person name="Hauser L."/>
            <person name="Kyrpides N."/>
            <person name="Ovchinnikova G."/>
            <person name="Noll K."/>
        </authorList>
    </citation>
    <scope>NUCLEOTIDE SEQUENCE [LARGE SCALE GENOMIC DNA]</scope>
    <source>
        <strain evidence="4">ATCC BAA-1733 / DSM 21960 / TBF 19.5.1</strain>
    </source>
</reference>
<dbReference type="InterPro" id="IPR036390">
    <property type="entry name" value="WH_DNA-bd_sf"/>
</dbReference>
<dbReference type="Proteomes" id="UP000002382">
    <property type="component" value="Chromosome"/>
</dbReference>
<dbReference type="OrthoDB" id="9813134at2"/>
<dbReference type="GO" id="GO:0005524">
    <property type="term" value="F:ATP binding"/>
    <property type="evidence" value="ECO:0007669"/>
    <property type="project" value="InterPro"/>
</dbReference>
<dbReference type="EMBL" id="CP001634">
    <property type="protein sequence ID" value="ACR80688.1"/>
    <property type="molecule type" value="Genomic_DNA"/>
</dbReference>
<protein>
    <submittedName>
        <fullName evidence="3">ATPase</fullName>
    </submittedName>
</protein>
<dbReference type="eggNOG" id="COG1672">
    <property type="taxonomic scope" value="Bacteria"/>
</dbReference>
<keyword evidence="4" id="KW-1185">Reference proteome</keyword>
<organism evidence="3 4">
    <name type="scientific">Kosmotoga olearia (strain ATCC BAA-1733 / DSM 21960 / TBF 19.5.1)</name>
    <dbReference type="NCBI Taxonomy" id="521045"/>
    <lineage>
        <taxon>Bacteria</taxon>
        <taxon>Thermotogati</taxon>
        <taxon>Thermotogota</taxon>
        <taxon>Thermotogae</taxon>
        <taxon>Kosmotogales</taxon>
        <taxon>Kosmotogaceae</taxon>
        <taxon>Kosmotoga</taxon>
    </lineage>
</organism>
<dbReference type="InterPro" id="IPR011335">
    <property type="entry name" value="Restrct_endonuc-II-like"/>
</dbReference>
<feature type="domain" description="DUF234" evidence="2">
    <location>
        <begin position="312"/>
        <end position="401"/>
    </location>
</feature>
<evidence type="ECO:0000259" key="1">
    <source>
        <dbReference type="Pfam" id="PF01637"/>
    </source>
</evidence>
<dbReference type="InterPro" id="IPR027417">
    <property type="entry name" value="P-loop_NTPase"/>
</dbReference>
<dbReference type="SUPFAM" id="SSF46785">
    <property type="entry name" value="Winged helix' DNA-binding domain"/>
    <property type="match status" value="1"/>
</dbReference>
<gene>
    <name evidence="3" type="ordered locus">Kole_2008</name>
</gene>
<dbReference type="Gene3D" id="3.40.50.300">
    <property type="entry name" value="P-loop containing nucleotide triphosphate hydrolases"/>
    <property type="match status" value="1"/>
</dbReference>
<name>C5CH85_KOSOT</name>
<evidence type="ECO:0000313" key="3">
    <source>
        <dbReference type="EMBL" id="ACR80688.1"/>
    </source>
</evidence>
<dbReference type="PANTHER" id="PTHR34704">
    <property type="entry name" value="ATPASE"/>
    <property type="match status" value="1"/>
</dbReference>
<reference evidence="3 4" key="2">
    <citation type="journal article" date="2011" name="J. Bacteriol.">
        <title>Genome Sequence of Kosmotoga olearia Strain TBF 19.5.1, a Thermophilic Bacterium with a Wide Growth Temperature Range, Isolated from the Troll B Oil Platform in the North Sea.</title>
        <authorList>
            <person name="Swithers K.S."/>
            <person name="Dipippo J.L."/>
            <person name="Bruce D.C."/>
            <person name="Detter C."/>
            <person name="Tapia R."/>
            <person name="Han S."/>
            <person name="Goodwin L.A."/>
            <person name="Han J."/>
            <person name="Woyke T."/>
            <person name="Pitluck S."/>
            <person name="Pennacchio L."/>
            <person name="Nolan M."/>
            <person name="Mikhailova N."/>
            <person name="Land M.L."/>
            <person name="Nesbo C.L."/>
            <person name="Gogarten J.P."/>
            <person name="Noll K.M."/>
        </authorList>
    </citation>
    <scope>NUCLEOTIDE SEQUENCE [LARGE SCALE GENOMIC DNA]</scope>
    <source>
        <strain evidence="4">ATCC BAA-1733 / DSM 21960 / TBF 19.5.1</strain>
    </source>
</reference>
<dbReference type="RefSeq" id="WP_015869331.1">
    <property type="nucleotide sequence ID" value="NC_012785.1"/>
</dbReference>
<dbReference type="InterPro" id="IPR004256">
    <property type="entry name" value="DUF234"/>
</dbReference>
<dbReference type="Pfam" id="PF01637">
    <property type="entry name" value="ATPase_2"/>
    <property type="match status" value="1"/>
</dbReference>
<proteinExistence type="predicted"/>
<dbReference type="PANTHER" id="PTHR34704:SF1">
    <property type="entry name" value="ATPASE"/>
    <property type="match status" value="1"/>
</dbReference>
<dbReference type="AlphaFoldDB" id="C5CH85"/>
<dbReference type="STRING" id="521045.Kole_2008"/>
<evidence type="ECO:0000313" key="4">
    <source>
        <dbReference type="Proteomes" id="UP000002382"/>
    </source>
</evidence>
<dbReference type="KEGG" id="kol:Kole_2008"/>
<dbReference type="Pfam" id="PF03008">
    <property type="entry name" value="DUF234"/>
    <property type="match status" value="1"/>
</dbReference>
<evidence type="ECO:0000259" key="2">
    <source>
        <dbReference type="Pfam" id="PF03008"/>
    </source>
</evidence>
<feature type="domain" description="ATPase" evidence="1">
    <location>
        <begin position="2"/>
        <end position="202"/>
    </location>
</feature>
<sequence>MFVDRKEEFSVLEREYRKSSSFVVLYGRRRTGKTTLIERFIENKPALYFLATEEPEVVQRRRFQRLLFDYTGDRVLSNFDQPLDWESLFLMFSRQKGKKILVIDEFQYLATVNPAFPSVFQMVWDSYLKESNTMVILCGSLITMMLSQVLNYSSPLYGRRTAQILLKPMNFEICSEFFDFRDKEKLLEFYSITGGIPKYIEEARRFEDPIKFIVEAVLNKDSYLYREPFFLLEKETDAVGTYMSIIAQIADGKNRIGEIASAFNSNPSHLTRYLKVLRDLDFVERMVPVTEKNPERSKKGIYLIKDRFLNFWFHYVFPFLDYLEIRKIDPALKSIENTFRSVLVPLVYEDLCREAAYTMAARGELPFVPEKIGKWWDRKNDVDIVGISEDRIITGECKFTSNPMDTRSLYLLEKRTDMISRGKEPFYILFSKSGFTSELQEIARKRNDIKLITFLPD</sequence>
<dbReference type="SUPFAM" id="SSF52980">
    <property type="entry name" value="Restriction endonuclease-like"/>
    <property type="match status" value="1"/>
</dbReference>